<dbReference type="InterPro" id="IPR000563">
    <property type="entry name" value="Flag_FliH"/>
</dbReference>
<comment type="similarity">
    <text evidence="3">Belongs to the FliH family.</text>
</comment>
<evidence type="ECO:0000313" key="13">
    <source>
        <dbReference type="EMBL" id="GAA4649540.1"/>
    </source>
</evidence>
<reference evidence="14" key="1">
    <citation type="journal article" date="2019" name="Int. J. Syst. Evol. Microbiol.">
        <title>The Global Catalogue of Microorganisms (GCM) 10K type strain sequencing project: providing services to taxonomists for standard genome sequencing and annotation.</title>
        <authorList>
            <consortium name="The Broad Institute Genomics Platform"/>
            <consortium name="The Broad Institute Genome Sequencing Center for Infectious Disease"/>
            <person name="Wu L."/>
            <person name="Ma J."/>
        </authorList>
    </citation>
    <scope>NUCLEOTIDE SEQUENCE [LARGE SCALE GENOMIC DNA]</scope>
    <source>
        <strain evidence="14">JCM 17805</strain>
    </source>
</reference>
<feature type="coiled-coil region" evidence="10">
    <location>
        <begin position="132"/>
        <end position="159"/>
    </location>
</feature>
<comment type="function">
    <text evidence="1">Needed for flagellar regrowth and assembly.</text>
</comment>
<proteinExistence type="inferred from homology"/>
<feature type="region of interest" description="Disordered" evidence="11">
    <location>
        <begin position="1"/>
        <end position="51"/>
    </location>
</feature>
<dbReference type="EMBL" id="BAABFL010000135">
    <property type="protein sequence ID" value="GAA4649540.1"/>
    <property type="molecule type" value="Genomic_DNA"/>
</dbReference>
<keyword evidence="8" id="KW-0653">Protein transport</keyword>
<dbReference type="InterPro" id="IPR051472">
    <property type="entry name" value="T3SS_Stator/FliH"/>
</dbReference>
<evidence type="ECO:0000256" key="4">
    <source>
        <dbReference type="ARBA" id="ARBA00016507"/>
    </source>
</evidence>
<accession>A0ABP8V2L7</accession>
<keyword evidence="5" id="KW-0813">Transport</keyword>
<evidence type="ECO:0000313" key="14">
    <source>
        <dbReference type="Proteomes" id="UP001500604"/>
    </source>
</evidence>
<keyword evidence="13" id="KW-0282">Flagellum</keyword>
<evidence type="ECO:0000256" key="10">
    <source>
        <dbReference type="SAM" id="Coils"/>
    </source>
</evidence>
<keyword evidence="13" id="KW-0966">Cell projection</keyword>
<evidence type="ECO:0000256" key="3">
    <source>
        <dbReference type="ARBA" id="ARBA00006602"/>
    </source>
</evidence>
<dbReference type="PRINTS" id="PR01003">
    <property type="entry name" value="FLGFLIH"/>
</dbReference>
<dbReference type="PANTHER" id="PTHR34982">
    <property type="entry name" value="YOP PROTEINS TRANSLOCATION PROTEIN L"/>
    <property type="match status" value="1"/>
</dbReference>
<sequence>MKQSSRVIRGSGEQCQRVSFPAFRRPPRQDALAIRPDEAEAPPSRVVQEPLAADSDYPDINALIDQDSAYMQANSAQGFADGYRQGMALARKDGYEQGHQQGLEEGRTEGLAEGRQEGFEQGLKEGITSGREQAYKEALASSEQEINALVAQLNGLLTNVRSLYENRRDEMSEWLSTLVDTIVRQIIRSEPKSRPEQIYRVIRNTLQSLPGNDGTFQIYLNPVDSERLLQFKPELRQQWEIFAAAEIEPGNCRIENGELEAEANIEQRIQDCLDMVRLYMPDEIEERLS</sequence>
<gene>
    <name evidence="13" type="primary">fliH_1</name>
    <name evidence="13" type="ORF">GCM10023116_18140</name>
</gene>
<evidence type="ECO:0000256" key="7">
    <source>
        <dbReference type="ARBA" id="ARBA00022795"/>
    </source>
</evidence>
<feature type="domain" description="Flagellar assembly protein FliH/Type III secretion system HrpE" evidence="12">
    <location>
        <begin position="149"/>
        <end position="271"/>
    </location>
</feature>
<keyword evidence="9" id="KW-1006">Bacterial flagellum protein export</keyword>
<evidence type="ECO:0000256" key="5">
    <source>
        <dbReference type="ARBA" id="ARBA00022448"/>
    </source>
</evidence>
<comment type="subcellular location">
    <subcellularLocation>
        <location evidence="2">Cytoplasm</location>
    </subcellularLocation>
</comment>
<dbReference type="Pfam" id="PF02108">
    <property type="entry name" value="FliH"/>
    <property type="match status" value="1"/>
</dbReference>
<keyword evidence="14" id="KW-1185">Reference proteome</keyword>
<evidence type="ECO:0000256" key="1">
    <source>
        <dbReference type="ARBA" id="ARBA00003041"/>
    </source>
</evidence>
<dbReference type="InterPro" id="IPR018035">
    <property type="entry name" value="Flagellar_FliH/T3SS_HrpE"/>
</dbReference>
<organism evidence="13 14">
    <name type="scientific">Kistimonas scapharcae</name>
    <dbReference type="NCBI Taxonomy" id="1036133"/>
    <lineage>
        <taxon>Bacteria</taxon>
        <taxon>Pseudomonadati</taxon>
        <taxon>Pseudomonadota</taxon>
        <taxon>Gammaproteobacteria</taxon>
        <taxon>Oceanospirillales</taxon>
        <taxon>Endozoicomonadaceae</taxon>
        <taxon>Kistimonas</taxon>
    </lineage>
</organism>
<evidence type="ECO:0000256" key="6">
    <source>
        <dbReference type="ARBA" id="ARBA00022490"/>
    </source>
</evidence>
<keyword evidence="13" id="KW-0969">Cilium</keyword>
<evidence type="ECO:0000256" key="2">
    <source>
        <dbReference type="ARBA" id="ARBA00004496"/>
    </source>
</evidence>
<evidence type="ECO:0000259" key="12">
    <source>
        <dbReference type="Pfam" id="PF02108"/>
    </source>
</evidence>
<keyword evidence="7" id="KW-1005">Bacterial flagellum biogenesis</keyword>
<evidence type="ECO:0000256" key="8">
    <source>
        <dbReference type="ARBA" id="ARBA00022927"/>
    </source>
</evidence>
<protein>
    <recommendedName>
        <fullName evidence="4">Flagellar assembly protein FliH</fullName>
    </recommendedName>
</protein>
<name>A0ABP8V2L7_9GAMM</name>
<evidence type="ECO:0000256" key="9">
    <source>
        <dbReference type="ARBA" id="ARBA00023225"/>
    </source>
</evidence>
<keyword evidence="6" id="KW-0963">Cytoplasm</keyword>
<dbReference type="RefSeq" id="WP_345195419.1">
    <property type="nucleotide sequence ID" value="NZ_BAABFL010000135.1"/>
</dbReference>
<dbReference type="Proteomes" id="UP001500604">
    <property type="component" value="Unassembled WGS sequence"/>
</dbReference>
<comment type="caution">
    <text evidence="13">The sequence shown here is derived from an EMBL/GenBank/DDBJ whole genome shotgun (WGS) entry which is preliminary data.</text>
</comment>
<evidence type="ECO:0000256" key="11">
    <source>
        <dbReference type="SAM" id="MobiDB-lite"/>
    </source>
</evidence>
<keyword evidence="10" id="KW-0175">Coiled coil</keyword>
<dbReference type="PANTHER" id="PTHR34982:SF1">
    <property type="entry name" value="FLAGELLAR ASSEMBLY PROTEIN FLIH"/>
    <property type="match status" value="1"/>
</dbReference>